<dbReference type="Pfam" id="PF09179">
    <property type="entry name" value="TilS"/>
    <property type="match status" value="1"/>
</dbReference>
<evidence type="ECO:0000313" key="10">
    <source>
        <dbReference type="EMBL" id="ACL65799.1"/>
    </source>
</evidence>
<dbReference type="RefSeq" id="WP_012633598.1">
    <property type="nucleotide sequence ID" value="NC_011891.1"/>
</dbReference>
<dbReference type="InterPro" id="IPR012094">
    <property type="entry name" value="tRNA_Ile_lys_synt"/>
</dbReference>
<organism evidence="10 11">
    <name type="scientific">Anaeromyxobacter dehalogenans (strain ATCC BAA-258 / DSM 21875 / 2CP-1)</name>
    <dbReference type="NCBI Taxonomy" id="455488"/>
    <lineage>
        <taxon>Bacteria</taxon>
        <taxon>Pseudomonadati</taxon>
        <taxon>Myxococcota</taxon>
        <taxon>Myxococcia</taxon>
        <taxon>Myxococcales</taxon>
        <taxon>Cystobacterineae</taxon>
        <taxon>Anaeromyxobacteraceae</taxon>
        <taxon>Anaeromyxobacter</taxon>
    </lineage>
</organism>
<dbReference type="SUPFAM" id="SSF82829">
    <property type="entry name" value="MesJ substrate recognition domain-like"/>
    <property type="match status" value="1"/>
</dbReference>
<dbReference type="PANTHER" id="PTHR43033">
    <property type="entry name" value="TRNA(ILE)-LYSIDINE SYNTHASE-RELATED"/>
    <property type="match status" value="1"/>
</dbReference>
<feature type="binding site" evidence="8">
    <location>
        <begin position="34"/>
        <end position="39"/>
    </location>
    <ligand>
        <name>ATP</name>
        <dbReference type="ChEBI" id="CHEBI:30616"/>
    </ligand>
</feature>
<feature type="domain" description="Lysidine-tRNA(Ile) synthetase C-terminal" evidence="9">
    <location>
        <begin position="359"/>
        <end position="432"/>
    </location>
</feature>
<comment type="similarity">
    <text evidence="8">Belongs to the tRNA(Ile)-lysidine synthase family.</text>
</comment>
<dbReference type="GO" id="GO:0005737">
    <property type="term" value="C:cytoplasm"/>
    <property type="evidence" value="ECO:0007669"/>
    <property type="project" value="UniProtKB-SubCell"/>
</dbReference>
<proteinExistence type="inferred from homology"/>
<comment type="function">
    <text evidence="8">Ligates lysine onto the cytidine present at position 34 of the AUA codon-specific tRNA(Ile) that contains the anticodon CAU, in an ATP-dependent manner. Cytidine is converted to lysidine, thus changing the amino acid specificity of the tRNA from methionine to isoleucine.</text>
</comment>
<evidence type="ECO:0000259" key="9">
    <source>
        <dbReference type="SMART" id="SM00977"/>
    </source>
</evidence>
<dbReference type="SUPFAM" id="SSF56037">
    <property type="entry name" value="PheT/TilS domain"/>
    <property type="match status" value="1"/>
</dbReference>
<keyword evidence="3 8" id="KW-0436">Ligase</keyword>
<evidence type="ECO:0000313" key="11">
    <source>
        <dbReference type="Proteomes" id="UP000007089"/>
    </source>
</evidence>
<dbReference type="NCBIfam" id="TIGR02432">
    <property type="entry name" value="lysidine_TilS_N"/>
    <property type="match status" value="1"/>
</dbReference>
<evidence type="ECO:0000256" key="1">
    <source>
        <dbReference type="ARBA" id="ARBA00004496"/>
    </source>
</evidence>
<dbReference type="GO" id="GO:0005524">
    <property type="term" value="F:ATP binding"/>
    <property type="evidence" value="ECO:0007669"/>
    <property type="project" value="UniProtKB-UniRule"/>
</dbReference>
<evidence type="ECO:0000256" key="5">
    <source>
        <dbReference type="ARBA" id="ARBA00022741"/>
    </source>
</evidence>
<comment type="domain">
    <text evidence="8">The N-terminal region contains the highly conserved SGGXDS motif, predicted to be a P-loop motif involved in ATP binding.</text>
</comment>
<evidence type="ECO:0000256" key="3">
    <source>
        <dbReference type="ARBA" id="ARBA00022598"/>
    </source>
</evidence>
<dbReference type="Pfam" id="PF01171">
    <property type="entry name" value="ATP_bind_3"/>
    <property type="match status" value="1"/>
</dbReference>
<dbReference type="HAMAP" id="MF_01161">
    <property type="entry name" value="tRNA_Ile_lys_synt"/>
    <property type="match status" value="1"/>
</dbReference>
<dbReference type="InterPro" id="IPR015262">
    <property type="entry name" value="tRNA_Ile_lys_synt_subst-bd"/>
</dbReference>
<dbReference type="InterPro" id="IPR012796">
    <property type="entry name" value="Lysidine-tRNA-synth_C"/>
</dbReference>
<evidence type="ECO:0000256" key="6">
    <source>
        <dbReference type="ARBA" id="ARBA00022840"/>
    </source>
</evidence>
<evidence type="ECO:0000256" key="4">
    <source>
        <dbReference type="ARBA" id="ARBA00022694"/>
    </source>
</evidence>
<name>B8JBH2_ANAD2</name>
<dbReference type="InterPro" id="IPR011063">
    <property type="entry name" value="TilS/TtcA_N"/>
</dbReference>
<evidence type="ECO:0000256" key="2">
    <source>
        <dbReference type="ARBA" id="ARBA00022490"/>
    </source>
</evidence>
<dbReference type="SUPFAM" id="SSF52402">
    <property type="entry name" value="Adenine nucleotide alpha hydrolases-like"/>
    <property type="match status" value="1"/>
</dbReference>
<dbReference type="Gene3D" id="1.20.59.20">
    <property type="match status" value="1"/>
</dbReference>
<evidence type="ECO:0000256" key="7">
    <source>
        <dbReference type="ARBA" id="ARBA00048539"/>
    </source>
</evidence>
<dbReference type="Gene3D" id="3.40.50.620">
    <property type="entry name" value="HUPs"/>
    <property type="match status" value="1"/>
</dbReference>
<gene>
    <name evidence="8" type="primary">tilS</name>
    <name evidence="10" type="ordered locus">A2cp1_2461</name>
</gene>
<comment type="catalytic activity">
    <reaction evidence="7 8">
        <text>cytidine(34) in tRNA(Ile2) + L-lysine + ATP = lysidine(34) in tRNA(Ile2) + AMP + diphosphate + H(+)</text>
        <dbReference type="Rhea" id="RHEA:43744"/>
        <dbReference type="Rhea" id="RHEA-COMP:10625"/>
        <dbReference type="Rhea" id="RHEA-COMP:10670"/>
        <dbReference type="ChEBI" id="CHEBI:15378"/>
        <dbReference type="ChEBI" id="CHEBI:30616"/>
        <dbReference type="ChEBI" id="CHEBI:32551"/>
        <dbReference type="ChEBI" id="CHEBI:33019"/>
        <dbReference type="ChEBI" id="CHEBI:82748"/>
        <dbReference type="ChEBI" id="CHEBI:83665"/>
        <dbReference type="ChEBI" id="CHEBI:456215"/>
        <dbReference type="EC" id="6.3.4.19"/>
    </reaction>
</comment>
<sequence length="450" mass="47370">MRRPDLHPYPAAVLETARRRRLFGPADRVLVALSGGADSTALLAALAALRDAGALAEVRALYLDHGLRAGSEPEAASARAACARLGVPLEERRLAVGAGNVQAEARRVRYAALREAAARAGASRIATGHTLGDQAETVLLRLLRGAGARGLAAIPPRRGPVIRPLIDRTREEGNAYLRAMGLGWADDPTNAVPGYARNRLRLELWPLLRAAAPAADRALARAADLAREDERALDRRARAVAGGGTAVDVAALRGEPLAVRRRVVRRLWRAATGSGRALEAQHVAAVLALLRRGRPGEVALPGGRRARCRYGRLELAGPAAPVPVVAPVEVPGPGRYALPALDAWVEVGAARPAEVPWPLTLRTRRPGDRFRPEGGPGGTKLKRWLIDRKVPREARDRLVLLAAPGGAVLAVPELGAVAEGLGPSGAGLRVRISTAPGPDGSYCKGGEGLL</sequence>
<dbReference type="AlphaFoldDB" id="B8JBH2"/>
<keyword evidence="2 8" id="KW-0963">Cytoplasm</keyword>
<dbReference type="SMART" id="SM00977">
    <property type="entry name" value="TilS_C"/>
    <property type="match status" value="1"/>
</dbReference>
<accession>B8JBH2</accession>
<evidence type="ECO:0000256" key="8">
    <source>
        <dbReference type="HAMAP-Rule" id="MF_01161"/>
    </source>
</evidence>
<keyword evidence="4 8" id="KW-0819">tRNA processing</keyword>
<dbReference type="EC" id="6.3.4.19" evidence="8"/>
<keyword evidence="11" id="KW-1185">Reference proteome</keyword>
<dbReference type="CDD" id="cd01992">
    <property type="entry name" value="TilS_N"/>
    <property type="match status" value="1"/>
</dbReference>
<reference evidence="10" key="1">
    <citation type="submission" date="2009-01" db="EMBL/GenBank/DDBJ databases">
        <title>Complete sequence of Anaeromyxobacter dehalogenans 2CP-1.</title>
        <authorList>
            <consortium name="US DOE Joint Genome Institute"/>
            <person name="Lucas S."/>
            <person name="Copeland A."/>
            <person name="Lapidus A."/>
            <person name="Glavina del Rio T."/>
            <person name="Dalin E."/>
            <person name="Tice H."/>
            <person name="Bruce D."/>
            <person name="Goodwin L."/>
            <person name="Pitluck S."/>
            <person name="Saunders E."/>
            <person name="Brettin T."/>
            <person name="Detter J.C."/>
            <person name="Han C."/>
            <person name="Larimer F."/>
            <person name="Land M."/>
            <person name="Hauser L."/>
            <person name="Kyrpides N."/>
            <person name="Ovchinnikova G."/>
            <person name="Beliaev A.S."/>
            <person name="Richardson P."/>
        </authorList>
    </citation>
    <scope>NUCLEOTIDE SEQUENCE</scope>
    <source>
        <strain evidence="10">2CP-1</strain>
    </source>
</reference>
<dbReference type="Proteomes" id="UP000007089">
    <property type="component" value="Chromosome"/>
</dbReference>
<protein>
    <recommendedName>
        <fullName evidence="8">tRNA(Ile)-lysidine synthase</fullName>
        <ecNumber evidence="8">6.3.4.19</ecNumber>
    </recommendedName>
    <alternativeName>
        <fullName evidence="8">tRNA(Ile)-2-lysyl-cytidine synthase</fullName>
    </alternativeName>
    <alternativeName>
        <fullName evidence="8">tRNA(Ile)-lysidine synthetase</fullName>
    </alternativeName>
</protein>
<dbReference type="GO" id="GO:0006400">
    <property type="term" value="P:tRNA modification"/>
    <property type="evidence" value="ECO:0007669"/>
    <property type="project" value="UniProtKB-UniRule"/>
</dbReference>
<dbReference type="KEGG" id="acp:A2cp1_2461"/>
<keyword evidence="6 8" id="KW-0067">ATP-binding</keyword>
<dbReference type="Pfam" id="PF11734">
    <property type="entry name" value="TilS_C"/>
    <property type="match status" value="1"/>
</dbReference>
<dbReference type="GO" id="GO:0032267">
    <property type="term" value="F:tRNA(Ile)-lysidine synthase activity"/>
    <property type="evidence" value="ECO:0007669"/>
    <property type="project" value="UniProtKB-EC"/>
</dbReference>
<dbReference type="InterPro" id="IPR014729">
    <property type="entry name" value="Rossmann-like_a/b/a_fold"/>
</dbReference>
<dbReference type="HOGENOM" id="CLU_018869_0_1_7"/>
<dbReference type="EMBL" id="CP001359">
    <property type="protein sequence ID" value="ACL65799.1"/>
    <property type="molecule type" value="Genomic_DNA"/>
</dbReference>
<dbReference type="InterPro" id="IPR012795">
    <property type="entry name" value="tRNA_Ile_lys_synt_N"/>
</dbReference>
<dbReference type="PANTHER" id="PTHR43033:SF1">
    <property type="entry name" value="TRNA(ILE)-LYSIDINE SYNTHASE-RELATED"/>
    <property type="match status" value="1"/>
</dbReference>
<keyword evidence="5 8" id="KW-0547">Nucleotide-binding</keyword>
<comment type="subcellular location">
    <subcellularLocation>
        <location evidence="1 8">Cytoplasm</location>
    </subcellularLocation>
</comment>
<dbReference type="NCBIfam" id="TIGR02433">
    <property type="entry name" value="lysidine_TilS_C"/>
    <property type="match status" value="1"/>
</dbReference>